<dbReference type="InterPro" id="IPR004042">
    <property type="entry name" value="Intein_endonuc_central"/>
</dbReference>
<dbReference type="GO" id="GO:0016539">
    <property type="term" value="P:intein-mediated protein splicing"/>
    <property type="evidence" value="ECO:0007669"/>
    <property type="project" value="InterPro"/>
</dbReference>
<organism evidence="2 3">
    <name type="scientific">Candidatus Yanofskybacteria bacterium RIFCSPLOWO2_12_FULL_43_11b</name>
    <dbReference type="NCBI Taxonomy" id="1802710"/>
    <lineage>
        <taxon>Bacteria</taxon>
        <taxon>Candidatus Yanofskyibacteriota</taxon>
    </lineage>
</organism>
<dbReference type="Gene3D" id="3.10.28.10">
    <property type="entry name" value="Homing endonucleases"/>
    <property type="match status" value="1"/>
</dbReference>
<dbReference type="AlphaFoldDB" id="A0A1F8H6Y4"/>
<dbReference type="GO" id="GO:0004519">
    <property type="term" value="F:endonuclease activity"/>
    <property type="evidence" value="ECO:0007669"/>
    <property type="project" value="InterPro"/>
</dbReference>
<feature type="domain" description="DOD-type homing endonuclease" evidence="1">
    <location>
        <begin position="22"/>
        <end position="170"/>
    </location>
</feature>
<dbReference type="EMBL" id="MGKY01000019">
    <property type="protein sequence ID" value="OGN33345.1"/>
    <property type="molecule type" value="Genomic_DNA"/>
</dbReference>
<name>A0A1F8H6Y4_9BACT</name>
<evidence type="ECO:0000313" key="2">
    <source>
        <dbReference type="EMBL" id="OGN33345.1"/>
    </source>
</evidence>
<reference evidence="2 3" key="1">
    <citation type="journal article" date="2016" name="Nat. Commun.">
        <title>Thousands of microbial genomes shed light on interconnected biogeochemical processes in an aquifer system.</title>
        <authorList>
            <person name="Anantharaman K."/>
            <person name="Brown C.T."/>
            <person name="Hug L.A."/>
            <person name="Sharon I."/>
            <person name="Castelle C.J."/>
            <person name="Probst A.J."/>
            <person name="Thomas B.C."/>
            <person name="Singh A."/>
            <person name="Wilkins M.J."/>
            <person name="Karaoz U."/>
            <person name="Brodie E.L."/>
            <person name="Williams K.H."/>
            <person name="Hubbard S.S."/>
            <person name="Banfield J.F."/>
        </authorList>
    </citation>
    <scope>NUCLEOTIDE SEQUENCE [LARGE SCALE GENOMIC DNA]</scope>
</reference>
<dbReference type="SUPFAM" id="SSF55608">
    <property type="entry name" value="Homing endonucleases"/>
    <property type="match status" value="2"/>
</dbReference>
<proteinExistence type="predicted"/>
<dbReference type="Proteomes" id="UP000177745">
    <property type="component" value="Unassembled WGS sequence"/>
</dbReference>
<sequence>MPIFRSKNEDFFKKWSPEMAYVLGFFTADGNMSPHSNGGRYIEFTSCDLELIEKIKYLLKSSHKISRRMRPTNSKQVAYRIQIGSVVLYDDLISLGLTPNKSLTIKFPKIPVDYFSDFVRGYFDGDGCVYFKRNWAKDRGKLRWVFQARFTSGSEQFLRELHSLLKNFKICRGGYLYDKNRGHELVFSHHDGLALFRFLYDNVPAEMYLERKYKTFQKAFQVLQLGS</sequence>
<gene>
    <name evidence="2" type="ORF">A3G51_03240</name>
</gene>
<dbReference type="InterPro" id="IPR006142">
    <property type="entry name" value="INTEIN"/>
</dbReference>
<dbReference type="PRINTS" id="PR00379">
    <property type="entry name" value="INTEIN"/>
</dbReference>
<dbReference type="InterPro" id="IPR004860">
    <property type="entry name" value="LAGLIDADG_dom"/>
</dbReference>
<dbReference type="PROSITE" id="PS50819">
    <property type="entry name" value="INTEIN_ENDONUCLEASE"/>
    <property type="match status" value="1"/>
</dbReference>
<dbReference type="InterPro" id="IPR027434">
    <property type="entry name" value="Homing_endonucl"/>
</dbReference>
<evidence type="ECO:0000313" key="3">
    <source>
        <dbReference type="Proteomes" id="UP000177745"/>
    </source>
</evidence>
<protein>
    <recommendedName>
        <fullName evidence="1">DOD-type homing endonuclease domain-containing protein</fullName>
    </recommendedName>
</protein>
<evidence type="ECO:0000259" key="1">
    <source>
        <dbReference type="PROSITE" id="PS50819"/>
    </source>
</evidence>
<comment type="caution">
    <text evidence="2">The sequence shown here is derived from an EMBL/GenBank/DDBJ whole genome shotgun (WGS) entry which is preliminary data.</text>
</comment>
<accession>A0A1F8H6Y4</accession>
<dbReference type="Pfam" id="PF14528">
    <property type="entry name" value="LAGLIDADG_3"/>
    <property type="match status" value="2"/>
</dbReference>